<feature type="domain" description="HTH hxlR-type" evidence="4">
    <location>
        <begin position="26"/>
        <end position="124"/>
    </location>
</feature>
<evidence type="ECO:0000313" key="6">
    <source>
        <dbReference type="Proteomes" id="UP000254835"/>
    </source>
</evidence>
<gene>
    <name evidence="5" type="primary">ytcD_1</name>
    <name evidence="5" type="ORF">NCTC11470_01024</name>
</gene>
<keyword evidence="3" id="KW-0804">Transcription</keyword>
<name>A0A380PR57_YERFR</name>
<dbReference type="Proteomes" id="UP000254835">
    <property type="component" value="Unassembled WGS sequence"/>
</dbReference>
<dbReference type="GO" id="GO:0003677">
    <property type="term" value="F:DNA binding"/>
    <property type="evidence" value="ECO:0007669"/>
    <property type="project" value="UniProtKB-KW"/>
</dbReference>
<evidence type="ECO:0000313" key="5">
    <source>
        <dbReference type="EMBL" id="SUP76001.1"/>
    </source>
</evidence>
<evidence type="ECO:0000256" key="1">
    <source>
        <dbReference type="ARBA" id="ARBA00023015"/>
    </source>
</evidence>
<dbReference type="GeneID" id="57906271"/>
<dbReference type="PANTHER" id="PTHR33204:SF37">
    <property type="entry name" value="HTH-TYPE TRANSCRIPTIONAL REGULATOR YODB"/>
    <property type="match status" value="1"/>
</dbReference>
<dbReference type="InterPro" id="IPR036388">
    <property type="entry name" value="WH-like_DNA-bd_sf"/>
</dbReference>
<keyword evidence="2" id="KW-0238">DNA-binding</keyword>
<evidence type="ECO:0000259" key="4">
    <source>
        <dbReference type="PROSITE" id="PS51118"/>
    </source>
</evidence>
<dbReference type="InterPro" id="IPR036390">
    <property type="entry name" value="WH_DNA-bd_sf"/>
</dbReference>
<evidence type="ECO:0000256" key="3">
    <source>
        <dbReference type="ARBA" id="ARBA00023163"/>
    </source>
</evidence>
<protein>
    <submittedName>
        <fullName evidence="5">Transcriptional regulator</fullName>
    </submittedName>
</protein>
<evidence type="ECO:0000256" key="2">
    <source>
        <dbReference type="ARBA" id="ARBA00023125"/>
    </source>
</evidence>
<proteinExistence type="predicted"/>
<dbReference type="SUPFAM" id="SSF46785">
    <property type="entry name" value="Winged helix' DNA-binding domain"/>
    <property type="match status" value="1"/>
</dbReference>
<dbReference type="RefSeq" id="WP_370447123.1">
    <property type="nucleotide sequence ID" value="NZ_CABHXP010000234.1"/>
</dbReference>
<dbReference type="PANTHER" id="PTHR33204">
    <property type="entry name" value="TRANSCRIPTIONAL REGULATOR, MARR FAMILY"/>
    <property type="match status" value="1"/>
</dbReference>
<dbReference type="PROSITE" id="PS51118">
    <property type="entry name" value="HTH_HXLR"/>
    <property type="match status" value="1"/>
</dbReference>
<dbReference type="AlphaFoldDB" id="A0A380PR57"/>
<dbReference type="EMBL" id="UHJA01000001">
    <property type="protein sequence ID" value="SUP76001.1"/>
    <property type="molecule type" value="Genomic_DNA"/>
</dbReference>
<dbReference type="Gene3D" id="1.10.10.10">
    <property type="entry name" value="Winged helix-like DNA-binding domain superfamily/Winged helix DNA-binding domain"/>
    <property type="match status" value="1"/>
</dbReference>
<sequence>MKSQNVDGNISFPEQVRRGELLNVDCPSREVLKRVTSRWGVLILIALSNETLRFSALRRKIGGVSEKMLAQTLQHLEEDGFIDRIAYPVVPPHVEYKLTPLGKEVQEQVEGLTLWLEENLHRIMEQRQQRVASPSVERKSAEA</sequence>
<keyword evidence="1" id="KW-0805">Transcription regulation</keyword>
<accession>A0A380PR57</accession>
<dbReference type="Pfam" id="PF01638">
    <property type="entry name" value="HxlR"/>
    <property type="match status" value="1"/>
</dbReference>
<organism evidence="5 6">
    <name type="scientific">Yersinia frederiksenii</name>
    <dbReference type="NCBI Taxonomy" id="29484"/>
    <lineage>
        <taxon>Bacteria</taxon>
        <taxon>Pseudomonadati</taxon>
        <taxon>Pseudomonadota</taxon>
        <taxon>Gammaproteobacteria</taxon>
        <taxon>Enterobacterales</taxon>
        <taxon>Yersiniaceae</taxon>
        <taxon>Yersinia</taxon>
    </lineage>
</organism>
<reference evidence="5 6" key="1">
    <citation type="submission" date="2018-06" db="EMBL/GenBank/DDBJ databases">
        <authorList>
            <consortium name="Pathogen Informatics"/>
            <person name="Doyle S."/>
        </authorList>
    </citation>
    <scope>NUCLEOTIDE SEQUENCE [LARGE SCALE GENOMIC DNA]</scope>
    <source>
        <strain evidence="5 6">NCTC11470</strain>
    </source>
</reference>
<dbReference type="InterPro" id="IPR002577">
    <property type="entry name" value="HTH_HxlR"/>
</dbReference>